<name>A0ABW2P7D5_9ACTN</name>
<dbReference type="Pfam" id="PF13676">
    <property type="entry name" value="TIR_2"/>
    <property type="match status" value="1"/>
</dbReference>
<evidence type="ECO:0000256" key="1">
    <source>
        <dbReference type="SAM" id="MobiDB-lite"/>
    </source>
</evidence>
<dbReference type="InterPro" id="IPR047603">
    <property type="entry name" value="FxsC_N"/>
</dbReference>
<dbReference type="NCBIfam" id="TIGR04276">
    <property type="entry name" value="FxsC_Cterm"/>
    <property type="match status" value="1"/>
</dbReference>
<protein>
    <submittedName>
        <fullName evidence="3">TIR-like protein FxsC</fullName>
    </submittedName>
</protein>
<keyword evidence="4" id="KW-1185">Reference proteome</keyword>
<dbReference type="SUPFAM" id="SSF52200">
    <property type="entry name" value="Toll/Interleukin receptor TIR domain"/>
    <property type="match status" value="1"/>
</dbReference>
<accession>A0ABW2P7D5</accession>
<feature type="domain" description="TIR" evidence="2">
    <location>
        <begin position="15"/>
        <end position="132"/>
    </location>
</feature>
<dbReference type="InterPro" id="IPR000157">
    <property type="entry name" value="TIR_dom"/>
</dbReference>
<proteinExistence type="predicted"/>
<dbReference type="NCBIfam" id="NF040588">
    <property type="entry name" value="FxsC_Nterm"/>
    <property type="match status" value="1"/>
</dbReference>
<comment type="caution">
    <text evidence="3">The sequence shown here is derived from an EMBL/GenBank/DDBJ whole genome shotgun (WGS) entry which is preliminary data.</text>
</comment>
<feature type="region of interest" description="Disordered" evidence="1">
    <location>
        <begin position="398"/>
        <end position="431"/>
    </location>
</feature>
<dbReference type="InterPro" id="IPR026367">
    <property type="entry name" value="FxsC_C"/>
</dbReference>
<gene>
    <name evidence="3" type="ORF">ACFQSB_23700</name>
</gene>
<evidence type="ECO:0000313" key="3">
    <source>
        <dbReference type="EMBL" id="MFC7385234.1"/>
    </source>
</evidence>
<dbReference type="Gene3D" id="3.40.50.10140">
    <property type="entry name" value="Toll/interleukin-1 receptor homology (TIR) domain"/>
    <property type="match status" value="1"/>
</dbReference>
<dbReference type="InterPro" id="IPR035897">
    <property type="entry name" value="Toll_tir_struct_dom_sf"/>
</dbReference>
<reference evidence="4" key="1">
    <citation type="journal article" date="2019" name="Int. J. Syst. Evol. Microbiol.">
        <title>The Global Catalogue of Microorganisms (GCM) 10K type strain sequencing project: providing services to taxonomists for standard genome sequencing and annotation.</title>
        <authorList>
            <consortium name="The Broad Institute Genomics Platform"/>
            <consortium name="The Broad Institute Genome Sequencing Center for Infectious Disease"/>
            <person name="Wu L."/>
            <person name="Ma J."/>
        </authorList>
    </citation>
    <scope>NUCLEOTIDE SEQUENCE [LARGE SCALE GENOMIC DNA]</scope>
    <source>
        <strain evidence="4">CECT 7649</strain>
    </source>
</reference>
<dbReference type="RefSeq" id="WP_380829158.1">
    <property type="nucleotide sequence ID" value="NZ_JBHTCG010000017.1"/>
</dbReference>
<evidence type="ECO:0000313" key="4">
    <source>
        <dbReference type="Proteomes" id="UP001596496"/>
    </source>
</evidence>
<organism evidence="3 4">
    <name type="scientific">Sphaerisporangium rhizosphaerae</name>
    <dbReference type="NCBI Taxonomy" id="2269375"/>
    <lineage>
        <taxon>Bacteria</taxon>
        <taxon>Bacillati</taxon>
        <taxon>Actinomycetota</taxon>
        <taxon>Actinomycetes</taxon>
        <taxon>Streptosporangiales</taxon>
        <taxon>Streptosporangiaceae</taxon>
        <taxon>Sphaerisporangium</taxon>
    </lineage>
</organism>
<dbReference type="Proteomes" id="UP001596496">
    <property type="component" value="Unassembled WGS sequence"/>
</dbReference>
<sequence length="431" mass="48828">MRLHVSDATQAGPYFFLSYAHTPRYDANDRYDPDQWVAKLYTDLCRHVVVLSGLDHGTKPGFMDRELHSGSYWPDRLAKGLATCRVFVPLYSRRYFESEQCGKEWTAFSERILHHHARGRERAETIIPAIWVPVPLEDLPEVARSIQFNHAGLGPRYIEHGFYGIMKLRQYRSAYDMAVYNLARRIVEVGESTRLTPTEPAVYESLRSAFSQSDPGGPQKHLIRITVVAPDIHNLPHDRGPYHYGLNAQEWNPYRPAIGRPLAELAADIVTNMGFQADIGSLDTHYDHLFGDGSPTSTGLVLVDPWAAISDKFQEPLRRLDQADKPWISVVIPMNSDDAQTTAMARRLREDLHRALSRKLNEGLPAHRSAANDVATFDQFRRAVPPVARWAVNQYRKRTSAPSPDMYSSMELPRLQGPQSPYSGNDAEAQP</sequence>
<evidence type="ECO:0000259" key="2">
    <source>
        <dbReference type="Pfam" id="PF13676"/>
    </source>
</evidence>
<dbReference type="EMBL" id="JBHTCG010000017">
    <property type="protein sequence ID" value="MFC7385234.1"/>
    <property type="molecule type" value="Genomic_DNA"/>
</dbReference>